<sequence>MMTPHPIPRYFSRPSLYFLIAVLALALFVPTPFAIISPGPVTDLLSKGMKISGAQETSGKLYSLSVYVNNPESRPPGFYVISAWLDGDSVVLPNEVVYESGETTKAADAQAKADMLKSEERAAIAAANFLKKIEPGTALNWKASDIKFAMKRVGGPSAGLAFTLALLAKLKAPELIAGRNIAVTGTITESGKVGSIGGVDQKLISAKKAGATIAVIPKSNCRDITVDTSGLQIIAVANLSQAFHGLLSPSIAKSLHCSA</sequence>
<reference evidence="2" key="1">
    <citation type="submission" date="2020-05" db="EMBL/GenBank/DDBJ databases">
        <authorList>
            <person name="Chiriac C."/>
            <person name="Salcher M."/>
            <person name="Ghai R."/>
            <person name="Kavagutti S V."/>
        </authorList>
    </citation>
    <scope>NUCLEOTIDE SEQUENCE</scope>
</reference>
<dbReference type="AlphaFoldDB" id="A0A6J6SYR5"/>
<dbReference type="GO" id="GO:0004176">
    <property type="term" value="F:ATP-dependent peptidase activity"/>
    <property type="evidence" value="ECO:0007669"/>
    <property type="project" value="InterPro"/>
</dbReference>
<dbReference type="InterPro" id="IPR014721">
    <property type="entry name" value="Ribsml_uS5_D2-typ_fold_subgr"/>
</dbReference>
<evidence type="ECO:0000259" key="1">
    <source>
        <dbReference type="Pfam" id="PF05362"/>
    </source>
</evidence>
<dbReference type="GO" id="GO:0006508">
    <property type="term" value="P:proteolysis"/>
    <property type="evidence" value="ECO:0007669"/>
    <property type="project" value="InterPro"/>
</dbReference>
<feature type="domain" description="Lon proteolytic" evidence="1">
    <location>
        <begin position="154"/>
        <end position="225"/>
    </location>
</feature>
<proteinExistence type="predicted"/>
<dbReference type="Gene3D" id="3.30.230.10">
    <property type="match status" value="1"/>
</dbReference>
<dbReference type="GO" id="GO:0005524">
    <property type="term" value="F:ATP binding"/>
    <property type="evidence" value="ECO:0007669"/>
    <property type="project" value="InterPro"/>
</dbReference>
<dbReference type="InterPro" id="IPR027065">
    <property type="entry name" value="Lon_Prtase"/>
</dbReference>
<dbReference type="InterPro" id="IPR008269">
    <property type="entry name" value="Lon_proteolytic"/>
</dbReference>
<evidence type="ECO:0000313" key="2">
    <source>
        <dbReference type="EMBL" id="CAB4739843.1"/>
    </source>
</evidence>
<accession>A0A6J6SYR5</accession>
<protein>
    <submittedName>
        <fullName evidence="2">Unannotated protein</fullName>
    </submittedName>
</protein>
<dbReference type="SUPFAM" id="SSF54211">
    <property type="entry name" value="Ribosomal protein S5 domain 2-like"/>
    <property type="match status" value="1"/>
</dbReference>
<dbReference type="EMBL" id="CAEZYV010000102">
    <property type="protein sequence ID" value="CAB4739843.1"/>
    <property type="molecule type" value="Genomic_DNA"/>
</dbReference>
<dbReference type="PRINTS" id="PR00830">
    <property type="entry name" value="ENDOLAPTASE"/>
</dbReference>
<dbReference type="GO" id="GO:0004252">
    <property type="term" value="F:serine-type endopeptidase activity"/>
    <property type="evidence" value="ECO:0007669"/>
    <property type="project" value="InterPro"/>
</dbReference>
<name>A0A6J6SYR5_9ZZZZ</name>
<organism evidence="2">
    <name type="scientific">freshwater metagenome</name>
    <dbReference type="NCBI Taxonomy" id="449393"/>
    <lineage>
        <taxon>unclassified sequences</taxon>
        <taxon>metagenomes</taxon>
        <taxon>ecological metagenomes</taxon>
    </lineage>
</organism>
<dbReference type="InterPro" id="IPR020568">
    <property type="entry name" value="Ribosomal_Su5_D2-typ_SF"/>
</dbReference>
<dbReference type="PANTHER" id="PTHR10046">
    <property type="entry name" value="ATP DEPENDENT LON PROTEASE FAMILY MEMBER"/>
    <property type="match status" value="1"/>
</dbReference>
<dbReference type="Pfam" id="PF05362">
    <property type="entry name" value="Lon_C"/>
    <property type="match status" value="1"/>
</dbReference>
<dbReference type="GO" id="GO:0030163">
    <property type="term" value="P:protein catabolic process"/>
    <property type="evidence" value="ECO:0007669"/>
    <property type="project" value="InterPro"/>
</dbReference>
<gene>
    <name evidence="2" type="ORF">UFOPK2788_00715</name>
</gene>